<feature type="region of interest" description="Disordered" evidence="1">
    <location>
        <begin position="418"/>
        <end position="444"/>
    </location>
</feature>
<evidence type="ECO:0000256" key="1">
    <source>
        <dbReference type="SAM" id="MobiDB-lite"/>
    </source>
</evidence>
<evidence type="ECO:0000313" key="2">
    <source>
        <dbReference type="EMBL" id="GII79907.1"/>
    </source>
</evidence>
<dbReference type="Proteomes" id="UP000655287">
    <property type="component" value="Unassembled WGS sequence"/>
</dbReference>
<feature type="compositionally biased region" description="Basic and acidic residues" evidence="1">
    <location>
        <begin position="276"/>
        <end position="292"/>
    </location>
</feature>
<evidence type="ECO:0000313" key="3">
    <source>
        <dbReference type="Proteomes" id="UP000655287"/>
    </source>
</evidence>
<feature type="compositionally biased region" description="Pro residues" evidence="1">
    <location>
        <begin position="258"/>
        <end position="275"/>
    </location>
</feature>
<feature type="compositionally biased region" description="Low complexity" evidence="1">
    <location>
        <begin position="135"/>
        <end position="144"/>
    </location>
</feature>
<dbReference type="AlphaFoldDB" id="A0A919R573"/>
<feature type="compositionally biased region" description="Low complexity" evidence="1">
    <location>
        <begin position="431"/>
        <end position="441"/>
    </location>
</feature>
<comment type="caution">
    <text evidence="2">The sequence shown here is derived from an EMBL/GenBank/DDBJ whole genome shotgun (WGS) entry which is preliminary data.</text>
</comment>
<feature type="compositionally biased region" description="Low complexity" evidence="1">
    <location>
        <begin position="308"/>
        <end position="328"/>
    </location>
</feature>
<proteinExistence type="predicted"/>
<dbReference type="EMBL" id="BOOU01000065">
    <property type="protein sequence ID" value="GII79907.1"/>
    <property type="molecule type" value="Genomic_DNA"/>
</dbReference>
<protein>
    <submittedName>
        <fullName evidence="2">Uncharacterized protein</fullName>
    </submittedName>
</protein>
<accession>A0A919R573</accession>
<feature type="region of interest" description="Disordered" evidence="1">
    <location>
        <begin position="19"/>
        <end position="358"/>
    </location>
</feature>
<feature type="compositionally biased region" description="Low complexity" evidence="1">
    <location>
        <begin position="156"/>
        <end position="169"/>
    </location>
</feature>
<organism evidence="2 3">
    <name type="scientific">Sphaerisporangium rufum</name>
    <dbReference type="NCBI Taxonomy" id="1381558"/>
    <lineage>
        <taxon>Bacteria</taxon>
        <taxon>Bacillati</taxon>
        <taxon>Actinomycetota</taxon>
        <taxon>Actinomycetes</taxon>
        <taxon>Streptosporangiales</taxon>
        <taxon>Streptosporangiaceae</taxon>
        <taxon>Sphaerisporangium</taxon>
    </lineage>
</organism>
<reference evidence="2" key="1">
    <citation type="submission" date="2021-01" db="EMBL/GenBank/DDBJ databases">
        <title>Whole genome shotgun sequence of Sphaerisporangium rufum NBRC 109079.</title>
        <authorList>
            <person name="Komaki H."/>
            <person name="Tamura T."/>
        </authorList>
    </citation>
    <scope>NUCLEOTIDE SEQUENCE</scope>
    <source>
        <strain evidence="2">NBRC 109079</strain>
    </source>
</reference>
<keyword evidence="3" id="KW-1185">Reference proteome</keyword>
<name>A0A919R573_9ACTN</name>
<sequence>MSFSFTLFVVANSYEPGHGPANPAADLPMQDPPTDPTGLRLRGAFSDSPADHPASHEIMPSTPNPGMMSRGSRAMAPEQTGRTTRPPAWPEMPPPPPPPSSGSGAGTPGRRDGGPGRAGPADTAERPMPSGTQHAGPVAARAGMAPPPAPERYDSRPPQGRPPAGTGPRRPQEQTGPQHFPPPPAGPRHHPAQDGGPSGPRTGPQGGPAGPPPGAQSGPFTGPQTGPHARPQSGPPTGPSQTGPRTGPQTGHRTGPQSRPPAGPGTGPRPAPHPGPQDDRRWRQAPDGRPAEARGGPPPSYVPPGTETTVRVPAGTVAGAGGAPAARPATPPGEAHDPYKPFVTAGQISGPKTPPPARQQELWNTVFGENYEAIGEEQEDAAGGRRAWLPALVASAGVALLAGLLWAFLAGPLRPSTGGDGGQEAAGTPKASASASGRAGATRPKVLARLPKYRGTASPVAGTVTDPAAGVSVPRLGAPWRLDQRGAQVRTSFGLTTRQYVAAGTDATGRPRYAQLMTGPLPEKLAGKYSADKPADLAPTLSSVAYWARFKFFPAGNTVVKKAEQNLTSGGRPARVVVYEVVAGDTRTTLVVGAVSTGGARPAIVYMSVPDTRKALLPDVNTVFAAVRPAAAG</sequence>
<gene>
    <name evidence="2" type="ORF">Sru01_48890</name>
</gene>
<feature type="compositionally biased region" description="Pro residues" evidence="1">
    <location>
        <begin position="87"/>
        <end position="100"/>
    </location>
</feature>
<feature type="compositionally biased region" description="Low complexity" evidence="1">
    <location>
        <begin position="239"/>
        <end position="257"/>
    </location>
</feature>